<reference evidence="1 2" key="1">
    <citation type="journal article" date="2018" name="Int. J. Syst. Evol. Microbiol.">
        <title>Bifidobacterium catulorum sp. nov., a novel taxon from the faeces of the baby common marmoset (Callithrix jacchus).</title>
        <authorList>
            <person name="Modesto M."/>
            <person name="Michelini S."/>
            <person name="Oki K."/>
            <person name="Biavati B."/>
            <person name="Watanabe K."/>
            <person name="Mattarelli P."/>
        </authorList>
    </citation>
    <scope>NUCLEOTIDE SEQUENCE [LARGE SCALE GENOMIC DNA]</scope>
    <source>
        <strain evidence="1 2">MRM 8.19</strain>
    </source>
</reference>
<proteinExistence type="predicted"/>
<dbReference type="AlphaFoldDB" id="A0A2U2MR00"/>
<accession>A0A2U2MR00</accession>
<dbReference type="OrthoDB" id="5124454at2"/>
<dbReference type="InterPro" id="IPR025233">
    <property type="entry name" value="DUF4176"/>
</dbReference>
<dbReference type="Proteomes" id="UP000245753">
    <property type="component" value="Unassembled WGS sequence"/>
</dbReference>
<protein>
    <recommendedName>
        <fullName evidence="3">DUF4176 domain-containing protein</fullName>
    </recommendedName>
</protein>
<organism evidence="1 2">
    <name type="scientific">Bifidobacterium catulorum</name>
    <dbReference type="NCBI Taxonomy" id="1630173"/>
    <lineage>
        <taxon>Bacteria</taxon>
        <taxon>Bacillati</taxon>
        <taxon>Actinomycetota</taxon>
        <taxon>Actinomycetes</taxon>
        <taxon>Bifidobacteriales</taxon>
        <taxon>Bifidobacteriaceae</taxon>
        <taxon>Bifidobacterium</taxon>
    </lineage>
</organism>
<evidence type="ECO:0008006" key="3">
    <source>
        <dbReference type="Google" id="ProtNLM"/>
    </source>
</evidence>
<dbReference type="Pfam" id="PF13780">
    <property type="entry name" value="DUF4176"/>
    <property type="match status" value="1"/>
</dbReference>
<name>A0A2U2MR00_9BIFI</name>
<sequence>MMLPIGSVVYLAGGNQKIMSRDVFFDYTGVLYPQGFDPDNIYYFHDVDVDEVVFEGYRDDDQNRLDTMFTNWVNDPDNTTPRGVVE</sequence>
<evidence type="ECO:0000313" key="1">
    <source>
        <dbReference type="EMBL" id="PWG59270.1"/>
    </source>
</evidence>
<dbReference type="EMBL" id="QFFN01000028">
    <property type="protein sequence ID" value="PWG59270.1"/>
    <property type="molecule type" value="Genomic_DNA"/>
</dbReference>
<gene>
    <name evidence="1" type="ORF">DF200_08525</name>
</gene>
<keyword evidence="2" id="KW-1185">Reference proteome</keyword>
<comment type="caution">
    <text evidence="1">The sequence shown here is derived from an EMBL/GenBank/DDBJ whole genome shotgun (WGS) entry which is preliminary data.</text>
</comment>
<evidence type="ECO:0000313" key="2">
    <source>
        <dbReference type="Proteomes" id="UP000245753"/>
    </source>
</evidence>